<evidence type="ECO:0000256" key="7">
    <source>
        <dbReference type="PIRSR" id="PIRSR026583-50"/>
    </source>
</evidence>
<dbReference type="InterPro" id="IPR038763">
    <property type="entry name" value="DHH_sf"/>
</dbReference>
<dbReference type="Gene3D" id="3.10.310.30">
    <property type="match status" value="1"/>
</dbReference>
<comment type="subcellular location">
    <subcellularLocation>
        <location evidence="1">Cell membrane</location>
        <topology evidence="1">Multi-pass membrane protein</topology>
    </subcellularLocation>
</comment>
<feature type="binding site" evidence="7">
    <location>
        <position position="366"/>
    </location>
    <ligand>
        <name>Mn(2+)</name>
        <dbReference type="ChEBI" id="CHEBI:29035"/>
        <label>2</label>
    </ligand>
</feature>
<dbReference type="Gene3D" id="3.90.1640.10">
    <property type="entry name" value="inorganic pyrophosphatase (n-terminal core)"/>
    <property type="match status" value="1"/>
</dbReference>
<feature type="binding site" evidence="7">
    <location>
        <position position="517"/>
    </location>
    <ligand>
        <name>Mn(2+)</name>
        <dbReference type="ChEBI" id="CHEBI:29035"/>
        <label>2</label>
    </ligand>
</feature>
<dbReference type="GO" id="GO:0046872">
    <property type="term" value="F:metal ion binding"/>
    <property type="evidence" value="ECO:0007669"/>
    <property type="project" value="UniProtKB-KW"/>
</dbReference>
<dbReference type="SMART" id="SM00267">
    <property type="entry name" value="GGDEF"/>
    <property type="match status" value="1"/>
</dbReference>
<keyword evidence="7" id="KW-0479">Metal-binding</keyword>
<comment type="similarity">
    <text evidence="6">Belongs to the GdpP/PdeA phosphodiesterase family.</text>
</comment>
<keyword evidence="2 6" id="KW-1003">Cell membrane</keyword>
<evidence type="ECO:0000256" key="3">
    <source>
        <dbReference type="ARBA" id="ARBA00022692"/>
    </source>
</evidence>
<dbReference type="InterPro" id="IPR000160">
    <property type="entry name" value="GGDEF_dom"/>
</dbReference>
<comment type="catalytic activity">
    <reaction evidence="6">
        <text>3',3'-c-di-AMP + H2O = 5'-O-phosphonoadenylyl-(3'-&gt;5')-adenosine + H(+)</text>
        <dbReference type="Rhea" id="RHEA:54420"/>
        <dbReference type="ChEBI" id="CHEBI:15377"/>
        <dbReference type="ChEBI" id="CHEBI:15378"/>
        <dbReference type="ChEBI" id="CHEBI:71500"/>
        <dbReference type="ChEBI" id="CHEBI:138171"/>
    </reaction>
</comment>
<dbReference type="AlphaFoldDB" id="A0A089QKF3"/>
<dbReference type="GO" id="GO:0005886">
    <property type="term" value="C:plasma membrane"/>
    <property type="evidence" value="ECO:0007669"/>
    <property type="project" value="UniProtKB-SubCell"/>
</dbReference>
<evidence type="ECO:0000256" key="1">
    <source>
        <dbReference type="ARBA" id="ARBA00004651"/>
    </source>
</evidence>
<dbReference type="InterPro" id="IPR049553">
    <property type="entry name" value="GdpP-like_PAS"/>
</dbReference>
<dbReference type="GO" id="GO:0016787">
    <property type="term" value="F:hydrolase activity"/>
    <property type="evidence" value="ECO:0007669"/>
    <property type="project" value="UniProtKB-UniRule"/>
</dbReference>
<evidence type="ECO:0000256" key="4">
    <source>
        <dbReference type="ARBA" id="ARBA00022989"/>
    </source>
</evidence>
<dbReference type="PIRSF" id="PIRSF026583">
    <property type="entry name" value="YybT"/>
    <property type="match status" value="1"/>
</dbReference>
<dbReference type="EMBL" id="CP007646">
    <property type="protein sequence ID" value="AIR11411.1"/>
    <property type="molecule type" value="Genomic_DNA"/>
</dbReference>
<gene>
    <name evidence="8" type="ORF">LSJ_1775c</name>
</gene>
<reference evidence="8 9" key="1">
    <citation type="journal article" date="2014" name="BMC Genomics">
        <title>Unusual genome complexity in Lactobacillus salivarius JCM1046.</title>
        <authorList>
            <person name="Raftis E.J."/>
            <person name="Forde B.M."/>
            <person name="Claesson M.J."/>
            <person name="O'Toole P.W."/>
        </authorList>
    </citation>
    <scope>NUCLEOTIDE SEQUENCE [LARGE SCALE GENOMIC DNA]</scope>
    <source>
        <strain evidence="8 9">JCM1046</strain>
    </source>
</reference>
<dbReference type="Proteomes" id="UP000029488">
    <property type="component" value="Chromosome"/>
</dbReference>
<dbReference type="SUPFAM" id="SSF64182">
    <property type="entry name" value="DHH phosphoesterases"/>
    <property type="match status" value="1"/>
</dbReference>
<dbReference type="Pfam" id="PF24898">
    <property type="entry name" value="GGDEF_GdpP"/>
    <property type="match status" value="1"/>
</dbReference>
<dbReference type="PANTHER" id="PTHR47618:SF2">
    <property type="entry name" value="CYCLIC-DI-AMP PHOSPHODIESTERASE GDPP"/>
    <property type="match status" value="1"/>
</dbReference>
<feature type="binding site" evidence="7">
    <location>
        <position position="460"/>
    </location>
    <ligand>
        <name>Mn(2+)</name>
        <dbReference type="ChEBI" id="CHEBI:29035"/>
        <label>2</label>
    </ligand>
</feature>
<dbReference type="KEGG" id="lsj:LSJ_1775c"/>
<feature type="binding site" evidence="7">
    <location>
        <position position="360"/>
    </location>
    <ligand>
        <name>Mn(2+)</name>
        <dbReference type="ChEBI" id="CHEBI:29035"/>
        <label>1</label>
    </ligand>
</feature>
<dbReference type="InterPro" id="IPR051319">
    <property type="entry name" value="Oligoribo/pAp-PDE_c-di-AMP_PDE"/>
</dbReference>
<feature type="binding site" evidence="7">
    <location>
        <position position="435"/>
    </location>
    <ligand>
        <name>Mn(2+)</name>
        <dbReference type="ChEBI" id="CHEBI:29035"/>
        <label>1</label>
    </ligand>
</feature>
<dbReference type="GO" id="GO:0003676">
    <property type="term" value="F:nucleic acid binding"/>
    <property type="evidence" value="ECO:0007669"/>
    <property type="project" value="UniProtKB-UniRule"/>
</dbReference>
<evidence type="ECO:0000256" key="5">
    <source>
        <dbReference type="ARBA" id="ARBA00023136"/>
    </source>
</evidence>
<feature type="binding site" evidence="7">
    <location>
        <position position="435"/>
    </location>
    <ligand>
        <name>Mn(2+)</name>
        <dbReference type="ChEBI" id="CHEBI:29035"/>
        <label>2</label>
    </ligand>
</feature>
<dbReference type="Pfam" id="PF02272">
    <property type="entry name" value="DHHA1"/>
    <property type="match status" value="1"/>
</dbReference>
<keyword evidence="7" id="KW-0464">Manganese</keyword>
<comment type="cofactor">
    <cofactor evidence="7">
        <name>Mn(2+)</name>
        <dbReference type="ChEBI" id="CHEBI:29035"/>
    </cofactor>
    <text evidence="7">For phosphodiesterase activity, probably binds 2 Mn(2+) per subunit.</text>
</comment>
<keyword evidence="4" id="KW-1133">Transmembrane helix</keyword>
<dbReference type="EC" id="3.1.4.-" evidence="6"/>
<evidence type="ECO:0000313" key="9">
    <source>
        <dbReference type="Proteomes" id="UP000029488"/>
    </source>
</evidence>
<dbReference type="Gene3D" id="3.30.450.20">
    <property type="entry name" value="PAS domain"/>
    <property type="match status" value="1"/>
</dbReference>
<keyword evidence="5 6" id="KW-0472">Membrane</keyword>
<proteinExistence type="inferred from homology"/>
<evidence type="ECO:0000256" key="6">
    <source>
        <dbReference type="PIRNR" id="PIRNR026583"/>
    </source>
</evidence>
<dbReference type="InterPro" id="IPR003156">
    <property type="entry name" value="DHHA1_dom"/>
</dbReference>
<dbReference type="PROSITE" id="PS50887">
    <property type="entry name" value="GGDEF"/>
    <property type="match status" value="1"/>
</dbReference>
<dbReference type="Pfam" id="PF01368">
    <property type="entry name" value="DHH"/>
    <property type="match status" value="1"/>
</dbReference>
<feature type="binding site" evidence="7">
    <location>
        <position position="364"/>
    </location>
    <ligand>
        <name>Mn(2+)</name>
        <dbReference type="ChEBI" id="CHEBI:29035"/>
        <label>1</label>
    </ligand>
</feature>
<evidence type="ECO:0000313" key="8">
    <source>
        <dbReference type="EMBL" id="AIR11411.1"/>
    </source>
</evidence>
<dbReference type="Pfam" id="PF21370">
    <property type="entry name" value="PAS_GdpP"/>
    <property type="match status" value="1"/>
</dbReference>
<keyword evidence="6" id="KW-0378">Hydrolase</keyword>
<dbReference type="FunFam" id="3.90.1640.10:FF:000002">
    <property type="entry name" value="Cyclic-di-AMP phosphodiesterase"/>
    <property type="match status" value="1"/>
</dbReference>
<evidence type="ECO:0000256" key="2">
    <source>
        <dbReference type="ARBA" id="ARBA00022475"/>
    </source>
</evidence>
<comment type="function">
    <text evidence="6">Has phosphodiesterase (PDE) activity against cyclic-di-AMP (c-di-AMP).</text>
</comment>
<accession>A0A089QKF3</accession>
<dbReference type="InterPro" id="IPR014528">
    <property type="entry name" value="GdpP/PdeA"/>
</dbReference>
<organism evidence="8 9">
    <name type="scientific">Ligilactobacillus salivarius</name>
    <dbReference type="NCBI Taxonomy" id="1624"/>
    <lineage>
        <taxon>Bacteria</taxon>
        <taxon>Bacillati</taxon>
        <taxon>Bacillota</taxon>
        <taxon>Bacilli</taxon>
        <taxon>Lactobacillales</taxon>
        <taxon>Lactobacillaceae</taxon>
        <taxon>Ligilactobacillus</taxon>
    </lineage>
</organism>
<dbReference type="PANTHER" id="PTHR47618">
    <property type="entry name" value="BIFUNCTIONAL OLIGORIBONUCLEASE AND PAP PHOSPHATASE NRNA"/>
    <property type="match status" value="1"/>
</dbReference>
<keyword evidence="3" id="KW-0812">Transmembrane</keyword>
<protein>
    <recommendedName>
        <fullName evidence="6">Cyclic-di-AMP phosphodiesterase</fullName>
        <ecNumber evidence="6">3.1.4.-</ecNumber>
    </recommendedName>
</protein>
<sequence length="677" mass="76838">MKRLLEKEFWQIPEFLRNKHLRIIAVFLLILSLVCATLAFIVNAWLGIIVLLLILLTIGLSFMTLKQVMQDTTHYISDLSYKIKRSEQEALLKMPIGILMLNDLAEVVWVNPTMQKLFGQEEILGKKLTEADEELAKVINDNMSNKDSVEIKWQDKRFNMLVQSDINVVYLLDITHYAEIQKQYDDSRLVIGQIFIDNYDEVTQSMNDTNISNLSNYITNELSSWASQMGMFLKMIDEDHYFVLAYTKSLTQMEKEKFKLLDRIRERTSKQNFPVTLSIGLAYGGTNLAKLSRLSQSNLDLALGRGGDQVVVRGVDDSQARFYGGKTNPMEKRTRVRARMISQALQELMSQSDDIFVMGHARPDMDSIGACLGIRRIAKMNGKQCWLVLDTDNLHSDIQRLLDEIDNYPDIKESIISPEEALQKATKKSLLLMLDLSKPSISMSPELYDQLKNRVIIIDHHRRGEEFPENPMLVYIEPYASSTCELITEMFEYQSRYSDDPINKLEATAMLTGIIIDTKSFSLRTGTRTFDAASYLRSVGADSQMSQHFMKENVQSFLQRNHLIDRVEFVGNGNAVVVGENDRAYDPVTAAQAADSLLTVSGVQASYVVTHRSEDIIGISARSNGETNVQIIMEKMGGGGHLSNAATQIEDRDILDVRKQLLDLIAQTEENNTEETD</sequence>
<dbReference type="RefSeq" id="WP_003705627.1">
    <property type="nucleotide sequence ID" value="NZ_CP007646.1"/>
</dbReference>
<name>A0A089QKF3_9LACO</name>
<dbReference type="InterPro" id="IPR001667">
    <property type="entry name" value="DDH_dom"/>
</dbReference>